<dbReference type="CDD" id="cd00180">
    <property type="entry name" value="PKc"/>
    <property type="match status" value="1"/>
</dbReference>
<sequence>MEFPSSSFADQFSFSDLLSSQATPVYGISDTSAWADRDQPYNFWAFISLCQAREVDFFPITWSAGLGETGRGGQGSVYQSDLTSSLGLVFKRWKWAATGGSTLRFPIDDEALEKMYRGLMAEILILTEPAIRECPYIIAVEGVCWERIRLTDFTPVLVFERASFGDLAGYVSNYGNKLSLIDRLRLCAQIARGLLVLHRNRTIHGDLSPDNVLVFKDHESEGTLIPRLTDFGCATLITDEEPYVTPASKEPWRAPELSHREVSFDAAVKAEIFSLGMLCVWVVFYEKLIEDDGTDSMDIDEPGSPGGAHDTTPYFTRTLERLLALKKYNLLKEAAINVVQSDSSLPANLADLLVCLFDRSLDTDPSKREDSVDDLFTILDLSTSMPTVYNPWRPPKPFSVADHPVFDNPTIGRHHPVRGWALEARSRVYSARGKWNEAERCLRRSIRIQTRFFGPLHPHTLKSRYYLGEVLKQQHKLPLLESLSRNTWRAAQNVNGRDHPHTLAYLMQHLECIHFLGRLDETETRVSGLLEMAVPVLGEKHPVVTNAKYLLGLNYYEQEEWDKALVLLEENFDHSLVNDSGPIQDPDTKSMMQNLALLYVKVGRIYDGQQLLERVMDSLQSTSSMKESPESLLATVNCAAGLHNTSEFDRAQTLEELCLARCMRQLGPGNWITILCMGNLANTYAASENSDRAELLYRLALENSCVLNGRRSPDAVARLSELASYLSDRDQHEQAVEMQTLCCAEAKENLGAEHPETIAALRCLAEIRFTAGHFEESLKIYEEALSVQLAVHGAGNPQTIIDEVSIGLIQTRMGLREAAEEIQRRAVTKIADLEKNSRVHCLKELLENVTTYSKGRISSDTCVFFNGLLDQLRDVAGGDSEEVLQSTKGLAGMYFHGQQPYMAIRLQIEVVKAILPQLHKDSEHEDGSEGVSVLAALAVSLCAVKCHEQAKGAATTALNWALSRFPDDEEEILFIAQVIAFCGASAGDWDSAESAASMYLARFGKTKALMSKGVKRLGSEYKYDREAVMQIALYASPHSIWDKVFRLAGLSKAWSRVKLNEDRTKLRDWVLRMRRMGIHIV</sequence>
<evidence type="ECO:0000313" key="3">
    <source>
        <dbReference type="Proteomes" id="UP000722485"/>
    </source>
</evidence>
<dbReference type="InterPro" id="IPR019734">
    <property type="entry name" value="TPR_rpt"/>
</dbReference>
<dbReference type="OrthoDB" id="4062651at2759"/>
<dbReference type="InterPro" id="IPR011990">
    <property type="entry name" value="TPR-like_helical_dom_sf"/>
</dbReference>
<dbReference type="InterPro" id="IPR053137">
    <property type="entry name" value="NLR-like"/>
</dbReference>
<dbReference type="PANTHER" id="PTHR46082:SF6">
    <property type="entry name" value="AAA+ ATPASE DOMAIN-CONTAINING PROTEIN-RELATED"/>
    <property type="match status" value="1"/>
</dbReference>
<dbReference type="Gene3D" id="1.25.40.10">
    <property type="entry name" value="Tetratricopeptide repeat domain"/>
    <property type="match status" value="3"/>
</dbReference>
<name>A0A9P5LHF6_9HYPO</name>
<dbReference type="SUPFAM" id="SSF48452">
    <property type="entry name" value="TPR-like"/>
    <property type="match status" value="2"/>
</dbReference>
<dbReference type="AlphaFoldDB" id="A0A9P5LHF6"/>
<dbReference type="SMART" id="SM00028">
    <property type="entry name" value="TPR"/>
    <property type="match status" value="4"/>
</dbReference>
<organism evidence="2 3">
    <name type="scientific">Cylindrodendrum hubeiense</name>
    <dbReference type="NCBI Taxonomy" id="595255"/>
    <lineage>
        <taxon>Eukaryota</taxon>
        <taxon>Fungi</taxon>
        <taxon>Dikarya</taxon>
        <taxon>Ascomycota</taxon>
        <taxon>Pezizomycotina</taxon>
        <taxon>Sordariomycetes</taxon>
        <taxon>Hypocreomycetidae</taxon>
        <taxon>Hypocreales</taxon>
        <taxon>Nectriaceae</taxon>
        <taxon>Cylindrodendrum</taxon>
    </lineage>
</organism>
<dbReference type="GO" id="GO:0004672">
    <property type="term" value="F:protein kinase activity"/>
    <property type="evidence" value="ECO:0007669"/>
    <property type="project" value="InterPro"/>
</dbReference>
<dbReference type="EMBL" id="JAANBB010000057">
    <property type="protein sequence ID" value="KAF7552666.1"/>
    <property type="molecule type" value="Genomic_DNA"/>
</dbReference>
<dbReference type="GO" id="GO:0005524">
    <property type="term" value="F:ATP binding"/>
    <property type="evidence" value="ECO:0007669"/>
    <property type="project" value="InterPro"/>
</dbReference>
<accession>A0A9P5LHF6</accession>
<comment type="caution">
    <text evidence="2">The sequence shown here is derived from an EMBL/GenBank/DDBJ whole genome shotgun (WGS) entry which is preliminary data.</text>
</comment>
<dbReference type="PANTHER" id="PTHR46082">
    <property type="entry name" value="ATP/GTP-BINDING PROTEIN-RELATED"/>
    <property type="match status" value="1"/>
</dbReference>
<reference evidence="2" key="1">
    <citation type="submission" date="2020-03" db="EMBL/GenBank/DDBJ databases">
        <title>Draft Genome Sequence of Cylindrodendrum hubeiense.</title>
        <authorList>
            <person name="Buettner E."/>
            <person name="Kellner H."/>
        </authorList>
    </citation>
    <scope>NUCLEOTIDE SEQUENCE</scope>
    <source>
        <strain evidence="2">IHI 201604</strain>
    </source>
</reference>
<feature type="domain" description="Protein kinase" evidence="1">
    <location>
        <begin position="63"/>
        <end position="388"/>
    </location>
</feature>
<evidence type="ECO:0000259" key="1">
    <source>
        <dbReference type="PROSITE" id="PS50011"/>
    </source>
</evidence>
<dbReference type="InterPro" id="IPR011009">
    <property type="entry name" value="Kinase-like_dom_sf"/>
</dbReference>
<dbReference type="Pfam" id="PF13424">
    <property type="entry name" value="TPR_12"/>
    <property type="match status" value="2"/>
</dbReference>
<keyword evidence="3" id="KW-1185">Reference proteome</keyword>
<dbReference type="Gene3D" id="1.10.510.10">
    <property type="entry name" value="Transferase(Phosphotransferase) domain 1"/>
    <property type="match status" value="1"/>
</dbReference>
<dbReference type="PROSITE" id="PS50011">
    <property type="entry name" value="PROTEIN_KINASE_DOM"/>
    <property type="match status" value="1"/>
</dbReference>
<dbReference type="InterPro" id="IPR000719">
    <property type="entry name" value="Prot_kinase_dom"/>
</dbReference>
<protein>
    <recommendedName>
        <fullName evidence="1">Protein kinase domain-containing protein</fullName>
    </recommendedName>
</protein>
<dbReference type="Pfam" id="PF13374">
    <property type="entry name" value="TPR_10"/>
    <property type="match status" value="2"/>
</dbReference>
<dbReference type="SUPFAM" id="SSF56112">
    <property type="entry name" value="Protein kinase-like (PK-like)"/>
    <property type="match status" value="1"/>
</dbReference>
<proteinExistence type="predicted"/>
<dbReference type="Pfam" id="PF00069">
    <property type="entry name" value="Pkinase"/>
    <property type="match status" value="1"/>
</dbReference>
<dbReference type="Proteomes" id="UP000722485">
    <property type="component" value="Unassembled WGS sequence"/>
</dbReference>
<evidence type="ECO:0000313" key="2">
    <source>
        <dbReference type="EMBL" id="KAF7552666.1"/>
    </source>
</evidence>
<gene>
    <name evidence="2" type="ORF">G7Z17_g4180</name>
</gene>